<gene>
    <name evidence="7" type="ORF">C5746_26180</name>
</gene>
<dbReference type="RefSeq" id="WP_114249264.1">
    <property type="nucleotide sequence ID" value="NZ_BMRN01000001.1"/>
</dbReference>
<evidence type="ECO:0000256" key="3">
    <source>
        <dbReference type="ARBA" id="ARBA00022989"/>
    </source>
</evidence>
<feature type="domain" description="RDD" evidence="6">
    <location>
        <begin position="1"/>
        <end position="105"/>
    </location>
</feature>
<dbReference type="GO" id="GO:0016020">
    <property type="term" value="C:membrane"/>
    <property type="evidence" value="ECO:0007669"/>
    <property type="project" value="UniProtKB-SubCell"/>
</dbReference>
<evidence type="ECO:0000256" key="4">
    <source>
        <dbReference type="ARBA" id="ARBA00023136"/>
    </source>
</evidence>
<evidence type="ECO:0000256" key="1">
    <source>
        <dbReference type="ARBA" id="ARBA00004141"/>
    </source>
</evidence>
<organism evidence="7 8">
    <name type="scientific">Streptomyces atratus</name>
    <dbReference type="NCBI Taxonomy" id="1893"/>
    <lineage>
        <taxon>Bacteria</taxon>
        <taxon>Bacillati</taxon>
        <taxon>Actinomycetota</taxon>
        <taxon>Actinomycetes</taxon>
        <taxon>Kitasatosporales</taxon>
        <taxon>Streptomycetaceae</taxon>
        <taxon>Streptomyces</taxon>
    </lineage>
</organism>
<reference evidence="7 8" key="1">
    <citation type="journal article" date="2018" name="Front. Microbiol.">
        <title>Genome Sequencing of Streptomyces atratus SCSIOZH16 and Activation Production of Nocardamine via Metabolic Engineering.</title>
        <authorList>
            <person name="Li Y."/>
            <person name="Zhang C."/>
            <person name="Liu C."/>
            <person name="Ju J."/>
            <person name="Ma J."/>
        </authorList>
    </citation>
    <scope>NUCLEOTIDE SEQUENCE [LARGE SCALE GENOMIC DNA]</scope>
    <source>
        <strain evidence="7 8">SCSIO_ZH16</strain>
    </source>
</reference>
<keyword evidence="4 5" id="KW-0472">Membrane</keyword>
<dbReference type="InterPro" id="IPR010432">
    <property type="entry name" value="RDD"/>
</dbReference>
<dbReference type="EMBL" id="CP027306">
    <property type="protein sequence ID" value="AXE83047.1"/>
    <property type="molecule type" value="Genomic_DNA"/>
</dbReference>
<proteinExistence type="predicted"/>
<protein>
    <recommendedName>
        <fullName evidence="6">RDD domain-containing protein</fullName>
    </recommendedName>
</protein>
<evidence type="ECO:0000313" key="7">
    <source>
        <dbReference type="EMBL" id="AXE83047.1"/>
    </source>
</evidence>
<dbReference type="AlphaFoldDB" id="A0A2Z5JRT7"/>
<dbReference type="KEGG" id="sata:C5746_26180"/>
<feature type="transmembrane region" description="Helical" evidence="5">
    <location>
        <begin position="38"/>
        <end position="59"/>
    </location>
</feature>
<comment type="subcellular location">
    <subcellularLocation>
        <location evidence="1">Membrane</location>
        <topology evidence="1">Multi-pass membrane protein</topology>
    </subcellularLocation>
</comment>
<sequence length="148" mass="15840">MRRYLAVGLDCYLCLVTGGLLARPHVHTAGIPETVGLLLGPTLAFSFLNQVVLTAIAGGGAGKLIMGIRVIGLPDAGRPGPCRLVRRWLYGLCRLPLQPWYALRSYLAGPGVLALSAFWSSGNDDPVGLRQVRHSDLIAHRHAAAGHR</sequence>
<dbReference type="GeneID" id="95521891"/>
<evidence type="ECO:0000259" key="6">
    <source>
        <dbReference type="Pfam" id="PF06271"/>
    </source>
</evidence>
<name>A0A2Z5JRT7_STRAR</name>
<dbReference type="Pfam" id="PF06271">
    <property type="entry name" value="RDD"/>
    <property type="match status" value="1"/>
</dbReference>
<keyword evidence="2 5" id="KW-0812">Transmembrane</keyword>
<accession>A0A2Z5JRT7</accession>
<dbReference type="Proteomes" id="UP000252698">
    <property type="component" value="Chromosome"/>
</dbReference>
<keyword evidence="3 5" id="KW-1133">Transmembrane helix</keyword>
<evidence type="ECO:0000256" key="5">
    <source>
        <dbReference type="SAM" id="Phobius"/>
    </source>
</evidence>
<evidence type="ECO:0000256" key="2">
    <source>
        <dbReference type="ARBA" id="ARBA00022692"/>
    </source>
</evidence>
<evidence type="ECO:0000313" key="8">
    <source>
        <dbReference type="Proteomes" id="UP000252698"/>
    </source>
</evidence>